<comment type="caution">
    <text evidence="1">The sequence shown here is derived from an EMBL/GenBank/DDBJ whole genome shotgun (WGS) entry which is preliminary data.</text>
</comment>
<dbReference type="Proteomes" id="UP001239111">
    <property type="component" value="Chromosome 4"/>
</dbReference>
<sequence length="155" mass="16774">MTELIVNLTSFPVSPAASALNATTISSSSIVTPVTISNIVGISDGVSNKSGVLLTSDDIIVNNNSRSGGVGISDGSKNNKVMSALLLPPRPPGATNVIADKIDPEDSIRDIVTENDLYRFVLFKRHYDKYVALAARYEEARGLAYYLEERYHEVK</sequence>
<feature type="non-terminal residue" evidence="1">
    <location>
        <position position="155"/>
    </location>
</feature>
<name>A0ACC2N133_9HYME</name>
<keyword evidence="2" id="KW-1185">Reference proteome</keyword>
<gene>
    <name evidence="1" type="ORF">QAD02_006379</name>
</gene>
<dbReference type="EMBL" id="CM056744">
    <property type="protein sequence ID" value="KAJ8664717.1"/>
    <property type="molecule type" value="Genomic_DNA"/>
</dbReference>
<accession>A0ACC2N133</accession>
<protein>
    <submittedName>
        <fullName evidence="1">Uncharacterized protein</fullName>
    </submittedName>
</protein>
<reference evidence="1" key="1">
    <citation type="submission" date="2023-04" db="EMBL/GenBank/DDBJ databases">
        <title>A chromosome-level genome assembly of the parasitoid wasp Eretmocerus hayati.</title>
        <authorList>
            <person name="Zhong Y."/>
            <person name="Liu S."/>
            <person name="Liu Y."/>
        </authorList>
    </citation>
    <scope>NUCLEOTIDE SEQUENCE</scope>
    <source>
        <strain evidence="1">ZJU_SS_LIU_2023</strain>
    </source>
</reference>
<organism evidence="1 2">
    <name type="scientific">Eretmocerus hayati</name>
    <dbReference type="NCBI Taxonomy" id="131215"/>
    <lineage>
        <taxon>Eukaryota</taxon>
        <taxon>Metazoa</taxon>
        <taxon>Ecdysozoa</taxon>
        <taxon>Arthropoda</taxon>
        <taxon>Hexapoda</taxon>
        <taxon>Insecta</taxon>
        <taxon>Pterygota</taxon>
        <taxon>Neoptera</taxon>
        <taxon>Endopterygota</taxon>
        <taxon>Hymenoptera</taxon>
        <taxon>Apocrita</taxon>
        <taxon>Proctotrupomorpha</taxon>
        <taxon>Chalcidoidea</taxon>
        <taxon>Aphelinidae</taxon>
        <taxon>Aphelininae</taxon>
        <taxon>Eretmocerus</taxon>
    </lineage>
</organism>
<evidence type="ECO:0000313" key="2">
    <source>
        <dbReference type="Proteomes" id="UP001239111"/>
    </source>
</evidence>
<proteinExistence type="predicted"/>
<evidence type="ECO:0000313" key="1">
    <source>
        <dbReference type="EMBL" id="KAJ8664717.1"/>
    </source>
</evidence>